<dbReference type="Proteomes" id="UP001212152">
    <property type="component" value="Unassembled WGS sequence"/>
</dbReference>
<dbReference type="EMBL" id="JADGJQ010000050">
    <property type="protein sequence ID" value="KAJ3175627.1"/>
    <property type="molecule type" value="Genomic_DNA"/>
</dbReference>
<evidence type="ECO:0008006" key="3">
    <source>
        <dbReference type="Google" id="ProtNLM"/>
    </source>
</evidence>
<proteinExistence type="predicted"/>
<dbReference type="PANTHER" id="PTHR37325:SF1">
    <property type="entry name" value="OXIDOREDUCTASE 21 KDA SUBUNIT, PUTATIVE (AFU_ORTHOLOGUE AFUA_4G05910)-RELATED"/>
    <property type="match status" value="1"/>
</dbReference>
<evidence type="ECO:0000313" key="1">
    <source>
        <dbReference type="EMBL" id="KAJ3175627.1"/>
    </source>
</evidence>
<sequence length="156" mass="17787">MGGFEHFMARHFGGIPKSFRDLEWVIRARPDLPPIMAKADEYRHVTPGSQPDYNPERSEKLSKNYYYTRDTRRAYPQTVVYKATEIAKMIPGGIEVKALPKDVSALNETPIPALPNAAYTPAHLPPIINKKYQWTTSMPHLKPNEVNPQLCIRGRT</sequence>
<keyword evidence="2" id="KW-1185">Reference proteome</keyword>
<dbReference type="PANTHER" id="PTHR37325">
    <property type="entry name" value="OXIDOREDUCTASE 21 KDA SUBUNIT, PUTATIVE (AFU_ORTHOLOGUE AFUA_4G05910)-RELATED"/>
    <property type="match status" value="1"/>
</dbReference>
<organism evidence="1 2">
    <name type="scientific">Geranomyces variabilis</name>
    <dbReference type="NCBI Taxonomy" id="109894"/>
    <lineage>
        <taxon>Eukaryota</taxon>
        <taxon>Fungi</taxon>
        <taxon>Fungi incertae sedis</taxon>
        <taxon>Chytridiomycota</taxon>
        <taxon>Chytridiomycota incertae sedis</taxon>
        <taxon>Chytridiomycetes</taxon>
        <taxon>Spizellomycetales</taxon>
        <taxon>Powellomycetaceae</taxon>
        <taxon>Geranomyces</taxon>
    </lineage>
</organism>
<reference evidence="1" key="1">
    <citation type="submission" date="2020-05" db="EMBL/GenBank/DDBJ databases">
        <title>Phylogenomic resolution of chytrid fungi.</title>
        <authorList>
            <person name="Stajich J.E."/>
            <person name="Amses K."/>
            <person name="Simmons R."/>
            <person name="Seto K."/>
            <person name="Myers J."/>
            <person name="Bonds A."/>
            <person name="Quandt C.A."/>
            <person name="Barry K."/>
            <person name="Liu P."/>
            <person name="Grigoriev I."/>
            <person name="Longcore J.E."/>
            <person name="James T.Y."/>
        </authorList>
    </citation>
    <scope>NUCLEOTIDE SEQUENCE</scope>
    <source>
        <strain evidence="1">JEL0379</strain>
    </source>
</reference>
<gene>
    <name evidence="1" type="ORF">HDU87_006125</name>
</gene>
<accession>A0AAD5XPB5</accession>
<dbReference type="InterPro" id="IPR016813">
    <property type="entry name" value="NADH_Ub_cplx-1_21kDa"/>
</dbReference>
<comment type="caution">
    <text evidence="1">The sequence shown here is derived from an EMBL/GenBank/DDBJ whole genome shotgun (WGS) entry which is preliminary data.</text>
</comment>
<name>A0AAD5XPB5_9FUNG</name>
<dbReference type="AlphaFoldDB" id="A0AAD5XPB5"/>
<protein>
    <recommendedName>
        <fullName evidence="3">NADH dehydrogenase [ubiquinone] 1 alpha subcomplex subunit 7</fullName>
    </recommendedName>
</protein>
<evidence type="ECO:0000313" key="2">
    <source>
        <dbReference type="Proteomes" id="UP001212152"/>
    </source>
</evidence>